<evidence type="ECO:0000259" key="3">
    <source>
        <dbReference type="Pfam" id="PF04192"/>
    </source>
</evidence>
<feature type="compositionally biased region" description="Low complexity" evidence="2">
    <location>
        <begin position="18"/>
        <end position="34"/>
    </location>
</feature>
<dbReference type="PROSITE" id="PS50082">
    <property type="entry name" value="WD_REPEATS_2"/>
    <property type="match status" value="3"/>
</dbReference>
<name>A0ABR3C5C4_9TREE</name>
<dbReference type="GeneID" id="91987329"/>
<reference evidence="6" key="1">
    <citation type="submission" date="2015-01" db="EMBL/GenBank/DDBJ databases">
        <title>The Genome Sequence of Cryptococcus gattii MMRL2647.</title>
        <authorList>
            <consortium name="The Broad Institute Genomics Platform"/>
            <person name="Cuomo C."/>
            <person name="Litvintseva A."/>
            <person name="Chen Y."/>
            <person name="Heitman J."/>
            <person name="Sun S."/>
            <person name="Springer D."/>
            <person name="Dromer F."/>
            <person name="Young S."/>
            <person name="Zeng Q."/>
            <person name="Gargeya S."/>
            <person name="Abouelleil A."/>
            <person name="Alvarado L."/>
            <person name="Chapman S.B."/>
            <person name="Gainer-Dewar J."/>
            <person name="Goldberg J."/>
            <person name="Griggs A."/>
            <person name="Gujja S."/>
            <person name="Hansen M."/>
            <person name="Howarth C."/>
            <person name="Imamovic A."/>
            <person name="Larimer J."/>
            <person name="Murphy C."/>
            <person name="Naylor J."/>
            <person name="Pearson M."/>
            <person name="Priest M."/>
            <person name="Roberts A."/>
            <person name="Saif S."/>
            <person name="Shea T."/>
            <person name="Sykes S."/>
            <person name="Wortman J."/>
            <person name="Nusbaum C."/>
            <person name="Birren B."/>
        </authorList>
    </citation>
    <scope>NUCLEOTIDE SEQUENCE [LARGE SCALE GENOMIC DNA]</scope>
    <source>
        <strain evidence="6">IND107</strain>
    </source>
</reference>
<dbReference type="InterPro" id="IPR007319">
    <property type="entry name" value="WDR36/Utp21_C"/>
</dbReference>
<feature type="repeat" description="WD" evidence="1">
    <location>
        <begin position="306"/>
        <end position="337"/>
    </location>
</feature>
<reference evidence="5 6" key="2">
    <citation type="submission" date="2024-01" db="EMBL/GenBank/DDBJ databases">
        <title>Comparative genomics of Cryptococcus and Kwoniella reveals pathogenesis evolution and contrasting modes of karyotype evolution via chromosome fusion or intercentromeric recombination.</title>
        <authorList>
            <person name="Coelho M.A."/>
            <person name="David-Palma M."/>
            <person name="Shea T."/>
            <person name="Bowers K."/>
            <person name="Mcginley-Smith S."/>
            <person name="Mohammad A.W."/>
            <person name="Gnirke A."/>
            <person name="Yurkov A.M."/>
            <person name="Nowrousian M."/>
            <person name="Sun S."/>
            <person name="Cuomo C.A."/>
            <person name="Heitman J."/>
        </authorList>
    </citation>
    <scope>NUCLEOTIDE SEQUENCE [LARGE SCALE GENOMIC DNA]</scope>
    <source>
        <strain evidence="5 6">IND107</strain>
    </source>
</reference>
<dbReference type="EMBL" id="ATAM02000001">
    <property type="protein sequence ID" value="KAL0255664.1"/>
    <property type="molecule type" value="Genomic_DNA"/>
</dbReference>
<proteinExistence type="predicted"/>
<dbReference type="Pfam" id="PF04192">
    <property type="entry name" value="Utp21"/>
    <property type="match status" value="1"/>
</dbReference>
<evidence type="ECO:0000259" key="4">
    <source>
        <dbReference type="Pfam" id="PF25171"/>
    </source>
</evidence>
<organism evidence="5 6">
    <name type="scientific">Cryptococcus tetragattii IND107</name>
    <dbReference type="NCBI Taxonomy" id="1296105"/>
    <lineage>
        <taxon>Eukaryota</taxon>
        <taxon>Fungi</taxon>
        <taxon>Dikarya</taxon>
        <taxon>Basidiomycota</taxon>
        <taxon>Agaricomycotina</taxon>
        <taxon>Tremellomycetes</taxon>
        <taxon>Tremellales</taxon>
        <taxon>Cryptococcaceae</taxon>
        <taxon>Cryptococcus</taxon>
        <taxon>Cryptococcus gattii species complex</taxon>
    </lineage>
</organism>
<dbReference type="Pfam" id="PF25168">
    <property type="entry name" value="Beta-prop_WDR36-Utp21_2nd"/>
    <property type="match status" value="1"/>
</dbReference>
<dbReference type="RefSeq" id="XP_066616941.1">
    <property type="nucleotide sequence ID" value="XM_066755040.1"/>
</dbReference>
<feature type="domain" description="WDR36/Utp21 C-terminal" evidence="3">
    <location>
        <begin position="748"/>
        <end position="950"/>
    </location>
</feature>
<gene>
    <name evidence="5" type="ORF">I308_100471</name>
</gene>
<feature type="repeat" description="WD" evidence="1">
    <location>
        <begin position="261"/>
        <end position="303"/>
    </location>
</feature>
<protein>
    <recommendedName>
        <fullName evidence="7">U3 small nucleolar RNA-associated protein 21</fullName>
    </recommendedName>
</protein>
<accession>A0ABR3C5C4</accession>
<keyword evidence="1" id="KW-0853">WD repeat</keyword>
<evidence type="ECO:0008006" key="7">
    <source>
        <dbReference type="Google" id="ProtNLM"/>
    </source>
</evidence>
<dbReference type="InterPro" id="IPR011047">
    <property type="entry name" value="Quinoprotein_ADH-like_sf"/>
</dbReference>
<dbReference type="PANTHER" id="PTHR22840:SF12">
    <property type="entry name" value="WD REPEAT-CONTAINING PROTEIN 36"/>
    <property type="match status" value="1"/>
</dbReference>
<dbReference type="InterPro" id="IPR001680">
    <property type="entry name" value="WD40_rpt"/>
</dbReference>
<dbReference type="InterPro" id="IPR036322">
    <property type="entry name" value="WD40_repeat_dom_sf"/>
</dbReference>
<feature type="region of interest" description="Disordered" evidence="2">
    <location>
        <begin position="1"/>
        <end position="34"/>
    </location>
</feature>
<dbReference type="InterPro" id="IPR059157">
    <property type="entry name" value="WDR36-Utp21_N"/>
</dbReference>
<evidence type="ECO:0000313" key="6">
    <source>
        <dbReference type="Proteomes" id="UP000054399"/>
    </source>
</evidence>
<dbReference type="SUPFAM" id="SSF50978">
    <property type="entry name" value="WD40 repeat-like"/>
    <property type="match status" value="1"/>
</dbReference>
<evidence type="ECO:0000256" key="2">
    <source>
        <dbReference type="SAM" id="MobiDB-lite"/>
    </source>
</evidence>
<dbReference type="SUPFAM" id="SSF50998">
    <property type="entry name" value="Quinoprotein alcohol dehydrogenase-like"/>
    <property type="match status" value="1"/>
</dbReference>
<dbReference type="InterPro" id="IPR015943">
    <property type="entry name" value="WD40/YVTN_repeat-like_dom_sf"/>
</dbReference>
<feature type="repeat" description="WD" evidence="1">
    <location>
        <begin position="619"/>
        <end position="660"/>
    </location>
</feature>
<dbReference type="Pfam" id="PF25171">
    <property type="entry name" value="Beta-prop_WDR36-Utp21_1st"/>
    <property type="match status" value="1"/>
</dbReference>
<evidence type="ECO:0000313" key="5">
    <source>
        <dbReference type="EMBL" id="KAL0255664.1"/>
    </source>
</evidence>
<evidence type="ECO:0000256" key="1">
    <source>
        <dbReference type="PROSITE-ProRule" id="PRU00221"/>
    </source>
</evidence>
<comment type="caution">
    <text evidence="5">The sequence shown here is derived from an EMBL/GenBank/DDBJ whole genome shotgun (WGS) entry which is preliminary data.</text>
</comment>
<dbReference type="SMART" id="SM00320">
    <property type="entry name" value="WD40"/>
    <property type="match status" value="9"/>
</dbReference>
<dbReference type="Proteomes" id="UP000054399">
    <property type="component" value="Unassembled WGS sequence"/>
</dbReference>
<dbReference type="PANTHER" id="PTHR22840">
    <property type="entry name" value="WD REPEAT-CONTAINING PROTEIN 36"/>
    <property type="match status" value="1"/>
</dbReference>
<feature type="domain" description="WDR36/Utp21 N-terminal" evidence="4">
    <location>
        <begin position="70"/>
        <end position="340"/>
    </location>
</feature>
<keyword evidence="6" id="KW-1185">Reference proteome</keyword>
<sequence>MITSVEHPTKKRQKKQLQSPKSAAGPSQQPSSPGRLFAPFRALGYVTDHVPFAMFVHTPSGALATPTVNITTSVGRSWLMWDASRMTLVFAGANTGNQINGLTMTGTDIYASSGSRVIKYHRGKEVASFLSPDGSTLGQMLIFGDDFLVLKKDGTGMFVFDLATRHLRNQIAFHSSFTASSLMHPATYLNKVLVGSRQGELQLWNVRTCALVHSFPHPTPSNPSPITTIVQTPAVDVVGIGHLDGSIRIQDVKHGDLVMQMKIEDGAVSSMSFRMDGPSILATASSTGSISIWDLNKGGRILHTLRGAHDQSISGLQWVSGQPLLISSSFDNSVKQWLCDSPTGMPRLLKLRGGHHAPPTCVRYYGEDGKQILTAGKDRALRYTSVVRDSRSFELSQGSLVKKAIGLGVTVDHLKFPPITAISSSSMRSKDWEDVLTAHSEDAVARTWRVQEKRLGPWTFELEDGYAQSVCVTACGNFGFAGSSTGEIRMWNMQSGKERKSFALTGAAPGNSKPKIISQSKGAVKTKVEKAERTKGNKSVQAITGLVTDALNTMVVASTLEGKLHFFDFHSTKKLNEIQLESSITAISLNRDSGLLAVICDDLAIRLVDIESRRVVRELRGFKGRILDVAFTPDSRWVIATSLDSIIRTYDIPTGKLIDAFKTSSIATSVTFSPTGDFLATAHVDSVGVYLWANRAQFTDVALRHLEEDDDIVEVGLPTVQGLDADADIEGIEDVGAPEFTDIYTTPDQIDESLVTLSLIPRSRWQMLLNLETIKQRNKPKEAPKAPEKAPFFLPTISGLETQFDLSAVDKNQTEEELRKGKRLELDGSWLESEFTRRLSGEDETGSYNAFFGYMKALPPSTLDLEIRSLISLVHLSSFINALTQRLKSHRDYEAIQAIMSVFLRVHGDMLIANAELKEGLEALKVEQERESKRLRELVGYALGTLGFLRGA</sequence>
<dbReference type="Gene3D" id="2.130.10.10">
    <property type="entry name" value="YVTN repeat-like/Quinoprotein amine dehydrogenase"/>
    <property type="match status" value="2"/>
</dbReference>